<accession>A0AAW0LF68</accession>
<keyword evidence="1" id="KW-1133">Transmembrane helix</keyword>
<keyword evidence="1" id="KW-0812">Transmembrane</keyword>
<evidence type="ECO:0008006" key="4">
    <source>
        <dbReference type="Google" id="ProtNLM"/>
    </source>
</evidence>
<dbReference type="Proteomes" id="UP000237347">
    <property type="component" value="Unassembled WGS sequence"/>
</dbReference>
<feature type="transmembrane region" description="Helical" evidence="1">
    <location>
        <begin position="6"/>
        <end position="30"/>
    </location>
</feature>
<dbReference type="AlphaFoldDB" id="A0AAW0LF68"/>
<dbReference type="EMBL" id="PKMF04000111">
    <property type="protein sequence ID" value="KAK7849631.1"/>
    <property type="molecule type" value="Genomic_DNA"/>
</dbReference>
<gene>
    <name evidence="2" type="ORF">CFP56_002664</name>
</gene>
<sequence length="73" mass="8081">MGAKTSIRIIIIPMLIIFLFLSSTYTMVVAEPNNVIRRSNKNSILRATIVQMKINGRSVAKPSAPDGQNRIPI</sequence>
<keyword evidence="1" id="KW-0472">Membrane</keyword>
<evidence type="ECO:0000313" key="2">
    <source>
        <dbReference type="EMBL" id="KAK7849631.1"/>
    </source>
</evidence>
<comment type="caution">
    <text evidence="2">The sequence shown here is derived from an EMBL/GenBank/DDBJ whole genome shotgun (WGS) entry which is preliminary data.</text>
</comment>
<organism evidence="2 3">
    <name type="scientific">Quercus suber</name>
    <name type="common">Cork oak</name>
    <dbReference type="NCBI Taxonomy" id="58331"/>
    <lineage>
        <taxon>Eukaryota</taxon>
        <taxon>Viridiplantae</taxon>
        <taxon>Streptophyta</taxon>
        <taxon>Embryophyta</taxon>
        <taxon>Tracheophyta</taxon>
        <taxon>Spermatophyta</taxon>
        <taxon>Magnoliopsida</taxon>
        <taxon>eudicotyledons</taxon>
        <taxon>Gunneridae</taxon>
        <taxon>Pentapetalae</taxon>
        <taxon>rosids</taxon>
        <taxon>fabids</taxon>
        <taxon>Fagales</taxon>
        <taxon>Fagaceae</taxon>
        <taxon>Quercus</taxon>
    </lineage>
</organism>
<keyword evidence="3" id="KW-1185">Reference proteome</keyword>
<proteinExistence type="predicted"/>
<name>A0AAW0LF68_QUESU</name>
<reference evidence="2 3" key="1">
    <citation type="journal article" date="2018" name="Sci. Data">
        <title>The draft genome sequence of cork oak.</title>
        <authorList>
            <person name="Ramos A.M."/>
            <person name="Usie A."/>
            <person name="Barbosa P."/>
            <person name="Barros P.M."/>
            <person name="Capote T."/>
            <person name="Chaves I."/>
            <person name="Simoes F."/>
            <person name="Abreu I."/>
            <person name="Carrasquinho I."/>
            <person name="Faro C."/>
            <person name="Guimaraes J.B."/>
            <person name="Mendonca D."/>
            <person name="Nobrega F."/>
            <person name="Rodrigues L."/>
            <person name="Saibo N.J.M."/>
            <person name="Varela M.C."/>
            <person name="Egas C."/>
            <person name="Matos J."/>
            <person name="Miguel C.M."/>
            <person name="Oliveira M.M."/>
            <person name="Ricardo C.P."/>
            <person name="Goncalves S."/>
        </authorList>
    </citation>
    <scope>NUCLEOTIDE SEQUENCE [LARGE SCALE GENOMIC DNA]</scope>
    <source>
        <strain evidence="3">cv. HL8</strain>
    </source>
</reference>
<evidence type="ECO:0000313" key="3">
    <source>
        <dbReference type="Proteomes" id="UP000237347"/>
    </source>
</evidence>
<protein>
    <recommendedName>
        <fullName evidence="4">Transmembrane protein</fullName>
    </recommendedName>
</protein>
<evidence type="ECO:0000256" key="1">
    <source>
        <dbReference type="SAM" id="Phobius"/>
    </source>
</evidence>